<evidence type="ECO:0000259" key="1">
    <source>
        <dbReference type="PROSITE" id="PS50883"/>
    </source>
</evidence>
<dbReference type="NCBIfam" id="TIGR00254">
    <property type="entry name" value="GGDEF"/>
    <property type="match status" value="1"/>
</dbReference>
<dbReference type="GO" id="GO:0071111">
    <property type="term" value="F:cyclic-guanylate-specific phosphodiesterase activity"/>
    <property type="evidence" value="ECO:0007669"/>
    <property type="project" value="InterPro"/>
</dbReference>
<dbReference type="InterPro" id="IPR029787">
    <property type="entry name" value="Nucleotide_cyclase"/>
</dbReference>
<name>Q2SQ87_HAHCH</name>
<dbReference type="Proteomes" id="UP000000238">
    <property type="component" value="Chromosome"/>
</dbReference>
<dbReference type="InterPro" id="IPR001633">
    <property type="entry name" value="EAL_dom"/>
</dbReference>
<dbReference type="eggNOG" id="COG2199">
    <property type="taxonomic scope" value="Bacteria"/>
</dbReference>
<dbReference type="SMART" id="SM00267">
    <property type="entry name" value="GGDEF"/>
    <property type="match status" value="1"/>
</dbReference>
<dbReference type="PANTHER" id="PTHR33121">
    <property type="entry name" value="CYCLIC DI-GMP PHOSPHODIESTERASE PDEF"/>
    <property type="match status" value="1"/>
</dbReference>
<evidence type="ECO:0000313" key="3">
    <source>
        <dbReference type="EMBL" id="ABC27187.1"/>
    </source>
</evidence>
<organism evidence="3 4">
    <name type="scientific">Hahella chejuensis (strain KCTC 2396)</name>
    <dbReference type="NCBI Taxonomy" id="349521"/>
    <lineage>
        <taxon>Bacteria</taxon>
        <taxon>Pseudomonadati</taxon>
        <taxon>Pseudomonadota</taxon>
        <taxon>Gammaproteobacteria</taxon>
        <taxon>Oceanospirillales</taxon>
        <taxon>Hahellaceae</taxon>
        <taxon>Hahella</taxon>
    </lineage>
</organism>
<feature type="domain" description="EAL" evidence="1">
    <location>
        <begin position="170"/>
        <end position="423"/>
    </location>
</feature>
<dbReference type="OrthoDB" id="9813903at2"/>
<accession>Q2SQ87</accession>
<evidence type="ECO:0000313" key="4">
    <source>
        <dbReference type="Proteomes" id="UP000000238"/>
    </source>
</evidence>
<dbReference type="Pfam" id="PF00563">
    <property type="entry name" value="EAL"/>
    <property type="match status" value="1"/>
</dbReference>
<dbReference type="eggNOG" id="COG2200">
    <property type="taxonomic scope" value="Bacteria"/>
</dbReference>
<protein>
    <submittedName>
        <fullName evidence="3">FOG: EAL domain</fullName>
    </submittedName>
</protein>
<dbReference type="PROSITE" id="PS50887">
    <property type="entry name" value="GGDEF"/>
    <property type="match status" value="1"/>
</dbReference>
<dbReference type="InterPro" id="IPR000160">
    <property type="entry name" value="GGDEF_dom"/>
</dbReference>
<dbReference type="InterPro" id="IPR043128">
    <property type="entry name" value="Rev_trsase/Diguanyl_cyclase"/>
</dbReference>
<dbReference type="SUPFAM" id="SSF141868">
    <property type="entry name" value="EAL domain-like"/>
    <property type="match status" value="1"/>
</dbReference>
<dbReference type="Gene3D" id="3.20.20.450">
    <property type="entry name" value="EAL domain"/>
    <property type="match status" value="1"/>
</dbReference>
<dbReference type="Pfam" id="PF00990">
    <property type="entry name" value="GGDEF"/>
    <property type="match status" value="1"/>
</dbReference>
<dbReference type="SMART" id="SM00052">
    <property type="entry name" value="EAL"/>
    <property type="match status" value="1"/>
</dbReference>
<dbReference type="CDD" id="cd01948">
    <property type="entry name" value="EAL"/>
    <property type="match status" value="1"/>
</dbReference>
<dbReference type="KEGG" id="hch:HCH_00274"/>
<dbReference type="PROSITE" id="PS50883">
    <property type="entry name" value="EAL"/>
    <property type="match status" value="1"/>
</dbReference>
<dbReference type="InterPro" id="IPR050706">
    <property type="entry name" value="Cyclic-di-GMP_PDE-like"/>
</dbReference>
<dbReference type="InterPro" id="IPR035919">
    <property type="entry name" value="EAL_sf"/>
</dbReference>
<dbReference type="AlphaFoldDB" id="Q2SQ87"/>
<dbReference type="Gene3D" id="3.30.70.270">
    <property type="match status" value="1"/>
</dbReference>
<proteinExistence type="predicted"/>
<sequence>MSDAFNTTTPQRSEFLQELRRAATVLPEGRVLGVIVFDLRRLLRTNEIYGDAVGDHLFQAVGERLHKLREGKGPVYCVGDGRFAITVQAVSAAILQLAAQQMLKVLEQPLDIDSHRLSVHLTCGGASYPAHASKPETLLTCAEQALSGAKYLRVRYMDYSDMPESHRLGDWNIEREVIQAIEQNSLELYFQPKIHIPSQSVAGAEALLRWRSPTRGYVSPELFIPYIENAGLSYELQKWVLNTALRLGRDWLDRYPDFALAVNISPEFVSNPELSNLVLGALGIWDTEPENLVLELTETVLLWERNRSIDNLEALRVTGVSVAIDDFGTGYSSLEYFKDLPANQLKIDKAFVFRMLDHPADGDMVGLMIRLAHIFGMQVVAEGVEDAASLHRLAAMGCEQAQGYYFCKPIPRDAFTEWMQAFHPAQYFREDA</sequence>
<reference evidence="3 4" key="1">
    <citation type="journal article" date="2005" name="Nucleic Acids Res.">
        <title>Genomic blueprint of Hahella chejuensis, a marine microbe producing an algicidal agent.</title>
        <authorList>
            <person name="Jeong H."/>
            <person name="Yim J.H."/>
            <person name="Lee C."/>
            <person name="Choi S.-H."/>
            <person name="Park Y.K."/>
            <person name="Yoon S.H."/>
            <person name="Hur C.-G."/>
            <person name="Kang H.-Y."/>
            <person name="Kim D."/>
            <person name="Lee H.H."/>
            <person name="Park K.H."/>
            <person name="Park S.-H."/>
            <person name="Park H.-S."/>
            <person name="Lee H.K."/>
            <person name="Oh T.K."/>
            <person name="Kim J.F."/>
        </authorList>
    </citation>
    <scope>NUCLEOTIDE SEQUENCE [LARGE SCALE GENOMIC DNA]</scope>
    <source>
        <strain evidence="3 4">KCTC 2396</strain>
    </source>
</reference>
<keyword evidence="4" id="KW-1185">Reference proteome</keyword>
<feature type="domain" description="GGDEF" evidence="2">
    <location>
        <begin position="30"/>
        <end position="162"/>
    </location>
</feature>
<dbReference type="PANTHER" id="PTHR33121:SF70">
    <property type="entry name" value="SIGNALING PROTEIN YKOW"/>
    <property type="match status" value="1"/>
</dbReference>
<dbReference type="STRING" id="349521.HCH_00274"/>
<gene>
    <name evidence="3" type="ordered locus">HCH_00274</name>
</gene>
<dbReference type="SUPFAM" id="SSF55073">
    <property type="entry name" value="Nucleotide cyclase"/>
    <property type="match status" value="1"/>
</dbReference>
<dbReference type="HOGENOM" id="CLU_000445_70_50_6"/>
<evidence type="ECO:0000259" key="2">
    <source>
        <dbReference type="PROSITE" id="PS50887"/>
    </source>
</evidence>
<dbReference type="EMBL" id="CP000155">
    <property type="protein sequence ID" value="ABC27187.1"/>
    <property type="molecule type" value="Genomic_DNA"/>
</dbReference>
<dbReference type="RefSeq" id="WP_011394264.1">
    <property type="nucleotide sequence ID" value="NC_007645.1"/>
</dbReference>